<keyword evidence="2 7" id="KW-0547">Nucleotide-binding</keyword>
<evidence type="ECO:0000256" key="2">
    <source>
        <dbReference type="ARBA" id="ARBA00022741"/>
    </source>
</evidence>
<evidence type="ECO:0000259" key="9">
    <source>
        <dbReference type="PROSITE" id="PS50011"/>
    </source>
</evidence>
<proteinExistence type="predicted"/>
<feature type="region of interest" description="Disordered" evidence="8">
    <location>
        <begin position="1"/>
        <end position="131"/>
    </location>
</feature>
<dbReference type="PANTHER" id="PTHR44329">
    <property type="entry name" value="SERINE/THREONINE-PROTEIN KINASE TNNI3K-RELATED"/>
    <property type="match status" value="1"/>
</dbReference>
<dbReference type="InterPro" id="IPR017441">
    <property type="entry name" value="Protein_kinase_ATP_BS"/>
</dbReference>
<dbReference type="InterPro" id="IPR000719">
    <property type="entry name" value="Prot_kinase_dom"/>
</dbReference>
<comment type="catalytic activity">
    <reaction evidence="5">
        <text>L-threonyl-[protein] + ATP = O-phospho-L-threonyl-[protein] + ADP + H(+)</text>
        <dbReference type="Rhea" id="RHEA:46608"/>
        <dbReference type="Rhea" id="RHEA-COMP:11060"/>
        <dbReference type="Rhea" id="RHEA-COMP:11605"/>
        <dbReference type="ChEBI" id="CHEBI:15378"/>
        <dbReference type="ChEBI" id="CHEBI:30013"/>
        <dbReference type="ChEBI" id="CHEBI:30616"/>
        <dbReference type="ChEBI" id="CHEBI:61977"/>
        <dbReference type="ChEBI" id="CHEBI:456216"/>
        <dbReference type="EC" id="2.7.11.1"/>
    </reaction>
</comment>
<dbReference type="InterPro" id="IPR008266">
    <property type="entry name" value="Tyr_kinase_AS"/>
</dbReference>
<dbReference type="PROSITE" id="PS50011">
    <property type="entry name" value="PROTEIN_KINASE_DOM"/>
    <property type="match status" value="1"/>
</dbReference>
<evidence type="ECO:0000256" key="5">
    <source>
        <dbReference type="ARBA" id="ARBA00047899"/>
    </source>
</evidence>
<feature type="compositionally biased region" description="Low complexity" evidence="8">
    <location>
        <begin position="84"/>
        <end position="100"/>
    </location>
</feature>
<dbReference type="Proteomes" id="UP000011083">
    <property type="component" value="Unassembled WGS sequence"/>
</dbReference>
<evidence type="ECO:0000256" key="8">
    <source>
        <dbReference type="SAM" id="MobiDB-lite"/>
    </source>
</evidence>
<dbReference type="RefSeq" id="XP_004338422.1">
    <property type="nucleotide sequence ID" value="XM_004338374.1"/>
</dbReference>
<evidence type="ECO:0000256" key="3">
    <source>
        <dbReference type="ARBA" id="ARBA00022777"/>
    </source>
</evidence>
<feature type="region of interest" description="Disordered" evidence="8">
    <location>
        <begin position="167"/>
        <end position="228"/>
    </location>
</feature>
<dbReference type="GeneID" id="14917101"/>
<evidence type="ECO:0000313" key="11">
    <source>
        <dbReference type="Proteomes" id="UP000011083"/>
    </source>
</evidence>
<dbReference type="PRINTS" id="PR00109">
    <property type="entry name" value="TYRKINASE"/>
</dbReference>
<dbReference type="PROSITE" id="PS00107">
    <property type="entry name" value="PROTEIN_KINASE_ATP"/>
    <property type="match status" value="1"/>
</dbReference>
<organism evidence="10 11">
    <name type="scientific">Acanthamoeba castellanii (strain ATCC 30010 / Neff)</name>
    <dbReference type="NCBI Taxonomy" id="1257118"/>
    <lineage>
        <taxon>Eukaryota</taxon>
        <taxon>Amoebozoa</taxon>
        <taxon>Discosea</taxon>
        <taxon>Longamoebia</taxon>
        <taxon>Centramoebida</taxon>
        <taxon>Acanthamoebidae</taxon>
        <taxon>Acanthamoeba</taxon>
    </lineage>
</organism>
<dbReference type="Gene3D" id="1.10.510.10">
    <property type="entry name" value="Transferase(Phosphotransferase) domain 1"/>
    <property type="match status" value="1"/>
</dbReference>
<dbReference type="InterPro" id="IPR011009">
    <property type="entry name" value="Kinase-like_dom_sf"/>
</dbReference>
<evidence type="ECO:0000313" key="10">
    <source>
        <dbReference type="EMBL" id="ELR16409.1"/>
    </source>
</evidence>
<dbReference type="OMA" id="FCKRYVI"/>
<dbReference type="Gene3D" id="3.30.200.20">
    <property type="entry name" value="Phosphorylase Kinase, domain 1"/>
    <property type="match status" value="1"/>
</dbReference>
<dbReference type="OrthoDB" id="3256376at2759"/>
<keyword evidence="1" id="KW-0808">Transferase</keyword>
<dbReference type="AlphaFoldDB" id="L8GT85"/>
<gene>
    <name evidence="10" type="ORF">ACA1_320530</name>
</gene>
<dbReference type="InterPro" id="IPR051681">
    <property type="entry name" value="Ser/Thr_Kinases-Pseudokinases"/>
</dbReference>
<dbReference type="PROSITE" id="PS00109">
    <property type="entry name" value="PROTEIN_KINASE_TYR"/>
    <property type="match status" value="1"/>
</dbReference>
<feature type="compositionally biased region" description="Polar residues" evidence="8">
    <location>
        <begin position="38"/>
        <end position="53"/>
    </location>
</feature>
<evidence type="ECO:0000256" key="6">
    <source>
        <dbReference type="ARBA" id="ARBA00048679"/>
    </source>
</evidence>
<accession>L8GT85</accession>
<evidence type="ECO:0000256" key="4">
    <source>
        <dbReference type="ARBA" id="ARBA00022840"/>
    </source>
</evidence>
<comment type="catalytic activity">
    <reaction evidence="6">
        <text>L-seryl-[protein] + ATP = O-phospho-L-seryl-[protein] + ADP + H(+)</text>
        <dbReference type="Rhea" id="RHEA:17989"/>
        <dbReference type="Rhea" id="RHEA-COMP:9863"/>
        <dbReference type="Rhea" id="RHEA-COMP:11604"/>
        <dbReference type="ChEBI" id="CHEBI:15378"/>
        <dbReference type="ChEBI" id="CHEBI:29999"/>
        <dbReference type="ChEBI" id="CHEBI:30616"/>
        <dbReference type="ChEBI" id="CHEBI:83421"/>
        <dbReference type="ChEBI" id="CHEBI:456216"/>
        <dbReference type="EC" id="2.7.11.1"/>
    </reaction>
</comment>
<evidence type="ECO:0000256" key="7">
    <source>
        <dbReference type="PROSITE-ProRule" id="PRU10141"/>
    </source>
</evidence>
<dbReference type="InterPro" id="IPR001245">
    <property type="entry name" value="Ser-Thr/Tyr_kinase_cat_dom"/>
</dbReference>
<dbReference type="VEuPathDB" id="AmoebaDB:ACA1_320530"/>
<reference evidence="10 11" key="1">
    <citation type="journal article" date="2013" name="Genome Biol.">
        <title>Genome of Acanthamoeba castellanii highlights extensive lateral gene transfer and early evolution of tyrosine kinase signaling.</title>
        <authorList>
            <person name="Clarke M."/>
            <person name="Lohan A.J."/>
            <person name="Liu B."/>
            <person name="Lagkouvardos I."/>
            <person name="Roy S."/>
            <person name="Zafar N."/>
            <person name="Bertelli C."/>
            <person name="Schilde C."/>
            <person name="Kianianmomeni A."/>
            <person name="Burglin T.R."/>
            <person name="Frech C."/>
            <person name="Turcotte B."/>
            <person name="Kopec K.O."/>
            <person name="Synnott J.M."/>
            <person name="Choo C."/>
            <person name="Paponov I."/>
            <person name="Finkler A."/>
            <person name="Soon Heng Tan C."/>
            <person name="Hutchins A.P."/>
            <person name="Weinmeier T."/>
            <person name="Rattei T."/>
            <person name="Chu J.S."/>
            <person name="Gimenez G."/>
            <person name="Irimia M."/>
            <person name="Rigden D.J."/>
            <person name="Fitzpatrick D.A."/>
            <person name="Lorenzo-Morales J."/>
            <person name="Bateman A."/>
            <person name="Chiu C.H."/>
            <person name="Tang P."/>
            <person name="Hegemann P."/>
            <person name="Fromm H."/>
            <person name="Raoult D."/>
            <person name="Greub G."/>
            <person name="Miranda-Saavedra D."/>
            <person name="Chen N."/>
            <person name="Nash P."/>
            <person name="Ginger M.L."/>
            <person name="Horn M."/>
            <person name="Schaap P."/>
            <person name="Caler L."/>
            <person name="Loftus B."/>
        </authorList>
    </citation>
    <scope>NUCLEOTIDE SEQUENCE [LARGE SCALE GENOMIC DNA]</scope>
    <source>
        <strain evidence="10 11">Neff</strain>
    </source>
</reference>
<name>L8GT85_ACACF</name>
<dbReference type="Pfam" id="PF07714">
    <property type="entry name" value="PK_Tyr_Ser-Thr"/>
    <property type="match status" value="1"/>
</dbReference>
<sequence>MEEPPPADDSSTLWQRPRSVAFTPDARIRQCERPVLGKSNNVPVPLLAQSSRASAPRRNQEQQPHGTPDAGRLSQRNVEPSPPVSLSLLSSPSSSPLQPSLDDDLASSHDSITTSPSPPLPQSPQRLAMSQGNYASLATLVQVLELEPSPPPSPRKAVSPQLSLLSAMPPKPAQAWSKADSPQGDAQRMEGSRAAAWRRSQSVPWDTRQGGDAVADDYEDPTGGRSNLITTTTNVTNTTITINEASITETRASGAVDENTGTGSIIDGGGGGRVLTRSKSWEGRRSKLPEITVDATADTMEAAAREGVADYQELSLRPRAKLVLAESRMSLAPAAHEPSDEEAEEEEKQRAHRPTLSDMGHRGNGLLPDSHKVLMVEMQREMKSRWTIPYSELQLLGKIGMGDFGIVYLAKWRNSKVVVKQLFHKSKLTGSELNDFRKEMDIIMNLRPHHNLIQFFGMCDEPPDLCIVTEEALSPATKLQLALDTAAGMTHLHAENILHCDLARRNILVTTSNGEYQAKVTDFGLSKRVTSGRVRHSFSHSQACGPIKWMSPEALRQNRLSKQSDVYSFGVVMWEILLEKAPYEQMDAVEAGQAIVEGKKLEIPAWAPAEYASLLSDCWHDDPALRPSFNDIYLRIERWDGSGRG</sequence>
<dbReference type="SUPFAM" id="SSF56112">
    <property type="entry name" value="Protein kinase-like (PK-like)"/>
    <property type="match status" value="1"/>
</dbReference>
<dbReference type="GO" id="GO:0004674">
    <property type="term" value="F:protein serine/threonine kinase activity"/>
    <property type="evidence" value="ECO:0007669"/>
    <property type="project" value="UniProtKB-EC"/>
</dbReference>
<dbReference type="STRING" id="1257118.L8GT85"/>
<keyword evidence="3 10" id="KW-0418">Kinase</keyword>
<evidence type="ECO:0000256" key="1">
    <source>
        <dbReference type="ARBA" id="ARBA00022679"/>
    </source>
</evidence>
<dbReference type="EMBL" id="KB007998">
    <property type="protein sequence ID" value="ELR16409.1"/>
    <property type="molecule type" value="Genomic_DNA"/>
</dbReference>
<protein>
    <submittedName>
        <fullName evidence="10">Protein kinase domain containing protein</fullName>
    </submittedName>
</protein>
<feature type="region of interest" description="Disordered" evidence="8">
    <location>
        <begin position="330"/>
        <end position="364"/>
    </location>
</feature>
<keyword evidence="11" id="KW-1185">Reference proteome</keyword>
<feature type="domain" description="Protein kinase" evidence="9">
    <location>
        <begin position="393"/>
        <end position="640"/>
    </location>
</feature>
<dbReference type="GO" id="GO:0005524">
    <property type="term" value="F:ATP binding"/>
    <property type="evidence" value="ECO:0007669"/>
    <property type="project" value="UniProtKB-UniRule"/>
</dbReference>
<dbReference type="PANTHER" id="PTHR44329:SF288">
    <property type="entry name" value="MITOGEN-ACTIVATED PROTEIN KINASE KINASE KINASE 20"/>
    <property type="match status" value="1"/>
</dbReference>
<feature type="binding site" evidence="7">
    <location>
        <position position="420"/>
    </location>
    <ligand>
        <name>ATP</name>
        <dbReference type="ChEBI" id="CHEBI:30616"/>
    </ligand>
</feature>
<keyword evidence="4 7" id="KW-0067">ATP-binding</keyword>
<dbReference type="KEGG" id="acan:ACA1_320530"/>